<dbReference type="GeneID" id="100377657"/>
<keyword evidence="2" id="KW-1133">Transmembrane helix</keyword>
<dbReference type="Pfam" id="PF09786">
    <property type="entry name" value="CytochromB561_N"/>
    <property type="match status" value="1"/>
</dbReference>
<keyword evidence="2" id="KW-0472">Membrane</keyword>
<evidence type="ECO:0000256" key="1">
    <source>
        <dbReference type="SAM" id="MobiDB-lite"/>
    </source>
</evidence>
<accession>A0ABM0GIV3</accession>
<dbReference type="RefSeq" id="XP_002730812.1">
    <property type="nucleotide sequence ID" value="XM_002730766.2"/>
</dbReference>
<reference evidence="4" key="1">
    <citation type="submission" date="2025-08" db="UniProtKB">
        <authorList>
            <consortium name="RefSeq"/>
        </authorList>
    </citation>
    <scope>IDENTIFICATION</scope>
    <source>
        <tissue evidence="4">Testes</tissue>
    </source>
</reference>
<sequence>MMRTGSPMRLGHAESPVVEKTLDRRFSTKNARLALSWGIVNFLVAAICYIELTFGSIARFFEIDHPAIWYIELFLATLFTLNAVVDFARYLGPTTGLTQQPIALSPQQRRLLGVGPNAVGFRTSPSSSHPCTPPSTSKVTSLPSSMTVTTTSPMASPAYSSLYSTPSVSFLNPSGYSGSYPSTPYLTHSASYSTTPQHSSFTSVSRPTSGSPRTSSTGINFSPLFRDSPSTSSLRPRHQSSPGVSSPDERITDMTSLNSYLKNYDEKEQWNHLASGDTSPGSSPSYWSYNRSASDYTPVLRKYQYQIASRSPKSQSSRNDDDPDYPATFAANESWAKLGVVRDAVEEWIENLRKWIAQTVLKNLMKEIEEINTKLRQMGSAELQIGEVGITSLRQISQSKCHLIPSLPKVLSYLDVSANQEYLIQRLAELSQGGCMSDFRWNGGGDYRGRKWDHDLPTDCVILQHLLCTYLDSQLPPHPKYPDGKTFTNQYFMKTPDKPDLKKKDNILIFQSKINPPHYKVIIGDDTWDVPKGRSNMFQAILLFFHHIKTKEHGMLGRVNLSSSGVNILWILDS</sequence>
<dbReference type="Proteomes" id="UP000694865">
    <property type="component" value="Unplaced"/>
</dbReference>
<keyword evidence="2" id="KW-0812">Transmembrane</keyword>
<evidence type="ECO:0000313" key="3">
    <source>
        <dbReference type="Proteomes" id="UP000694865"/>
    </source>
</evidence>
<gene>
    <name evidence="4" type="primary">LOC100377657</name>
</gene>
<feature type="region of interest" description="Disordered" evidence="1">
    <location>
        <begin position="189"/>
        <end position="252"/>
    </location>
</feature>
<feature type="transmembrane region" description="Helical" evidence="2">
    <location>
        <begin position="34"/>
        <end position="61"/>
    </location>
</feature>
<protein>
    <submittedName>
        <fullName evidence="4">Transmembrane protein 209-like</fullName>
    </submittedName>
</protein>
<name>A0ABM0GIV3_SACKO</name>
<feature type="compositionally biased region" description="Low complexity" evidence="1">
    <location>
        <begin position="123"/>
        <end position="147"/>
    </location>
</feature>
<dbReference type="PANTHER" id="PTHR21780:SF0">
    <property type="entry name" value="TRANSMEMBRANE PROTEIN 209"/>
    <property type="match status" value="1"/>
</dbReference>
<keyword evidence="3" id="KW-1185">Reference proteome</keyword>
<feature type="compositionally biased region" description="Polar residues" evidence="1">
    <location>
        <begin position="228"/>
        <end position="244"/>
    </location>
</feature>
<organism evidence="3 4">
    <name type="scientific">Saccoglossus kowalevskii</name>
    <name type="common">Acorn worm</name>
    <dbReference type="NCBI Taxonomy" id="10224"/>
    <lineage>
        <taxon>Eukaryota</taxon>
        <taxon>Metazoa</taxon>
        <taxon>Hemichordata</taxon>
        <taxon>Enteropneusta</taxon>
        <taxon>Harrimaniidae</taxon>
        <taxon>Saccoglossus</taxon>
    </lineage>
</organism>
<feature type="compositionally biased region" description="Polar residues" evidence="1">
    <location>
        <begin position="189"/>
        <end position="201"/>
    </location>
</feature>
<evidence type="ECO:0000313" key="4">
    <source>
        <dbReference type="RefSeq" id="XP_002730812.1"/>
    </source>
</evidence>
<dbReference type="InterPro" id="IPR019176">
    <property type="entry name" value="Cytochrome_B561-rel"/>
</dbReference>
<feature type="region of interest" description="Disordered" evidence="1">
    <location>
        <begin position="122"/>
        <end position="147"/>
    </location>
</feature>
<feature type="compositionally biased region" description="Low complexity" evidence="1">
    <location>
        <begin position="202"/>
        <end position="218"/>
    </location>
</feature>
<dbReference type="PANTHER" id="PTHR21780">
    <property type="entry name" value="TRANSMEMBRANE PROTEIN 209"/>
    <property type="match status" value="1"/>
</dbReference>
<proteinExistence type="predicted"/>
<evidence type="ECO:0000256" key="2">
    <source>
        <dbReference type="SAM" id="Phobius"/>
    </source>
</evidence>